<dbReference type="SUPFAM" id="SSF54675">
    <property type="entry name" value="Nicotinate/Quinolinate PRTase N-terminal domain-like"/>
    <property type="match status" value="1"/>
</dbReference>
<dbReference type="Gene3D" id="3.20.20.70">
    <property type="entry name" value="Aldolase class I"/>
    <property type="match status" value="1"/>
</dbReference>
<dbReference type="PIRSF" id="PIRSF006250">
    <property type="entry name" value="NadC_ModD"/>
    <property type="match status" value="1"/>
</dbReference>
<comment type="pathway">
    <text evidence="2">Cofactor biosynthesis; NAD(+) biosynthesis; nicotinate D-ribonucleotide from quinolinate: step 1/1.</text>
</comment>
<evidence type="ECO:0000256" key="9">
    <source>
        <dbReference type="ARBA" id="ARBA00033102"/>
    </source>
</evidence>
<dbReference type="AlphaFoldDB" id="A0A5C6X465"/>
<dbReference type="Pfam" id="PF01729">
    <property type="entry name" value="QRPTase_C"/>
    <property type="match status" value="1"/>
</dbReference>
<keyword evidence="8 12" id="KW-0808">Transferase</keyword>
<dbReference type="InterPro" id="IPR022412">
    <property type="entry name" value="Quinolinate_PRibosylTrfase_N"/>
</dbReference>
<dbReference type="NCBIfam" id="TIGR00078">
    <property type="entry name" value="nadC"/>
    <property type="match status" value="1"/>
</dbReference>
<keyword evidence="17" id="KW-1185">Reference proteome</keyword>
<evidence type="ECO:0000256" key="5">
    <source>
        <dbReference type="ARBA" id="ARBA00011944"/>
    </source>
</evidence>
<evidence type="ECO:0000259" key="15">
    <source>
        <dbReference type="Pfam" id="PF02749"/>
    </source>
</evidence>
<evidence type="ECO:0000313" key="16">
    <source>
        <dbReference type="EMBL" id="TXD35907.1"/>
    </source>
</evidence>
<evidence type="ECO:0000259" key="14">
    <source>
        <dbReference type="Pfam" id="PF01729"/>
    </source>
</evidence>
<feature type="binding site" evidence="13">
    <location>
        <begin position="266"/>
        <end position="268"/>
    </location>
    <ligand>
        <name>substrate</name>
    </ligand>
</feature>
<dbReference type="InterPro" id="IPR027277">
    <property type="entry name" value="NadC/ModD"/>
</dbReference>
<evidence type="ECO:0000256" key="12">
    <source>
        <dbReference type="PIRNR" id="PIRNR006250"/>
    </source>
</evidence>
<keyword evidence="6" id="KW-0662">Pyridine nucleotide biosynthesis</keyword>
<dbReference type="InterPro" id="IPR004393">
    <property type="entry name" value="NadC"/>
</dbReference>
<dbReference type="GO" id="GO:0034213">
    <property type="term" value="P:quinolinate catabolic process"/>
    <property type="evidence" value="ECO:0007669"/>
    <property type="project" value="TreeGrafter"/>
</dbReference>
<comment type="similarity">
    <text evidence="3 12">Belongs to the NadC/ModD family.</text>
</comment>
<dbReference type="Proteomes" id="UP000321412">
    <property type="component" value="Unassembled WGS sequence"/>
</dbReference>
<dbReference type="SUPFAM" id="SSF51690">
    <property type="entry name" value="Nicotinate/Quinolinate PRTase C-terminal domain-like"/>
    <property type="match status" value="1"/>
</dbReference>
<feature type="binding site" evidence="13">
    <location>
        <position position="196"/>
    </location>
    <ligand>
        <name>substrate</name>
    </ligand>
</feature>
<protein>
    <recommendedName>
        <fullName evidence="11">Probable nicotinate-nucleotide pyrophosphorylase [carboxylating]</fullName>
        <ecNumber evidence="5">2.4.2.19</ecNumber>
    </recommendedName>
    <alternativeName>
        <fullName evidence="9">Quinolinate phosphoribosyltransferase [decarboxylating]</fullName>
    </alternativeName>
</protein>
<comment type="caution">
    <text evidence="16">The sequence shown here is derived from an EMBL/GenBank/DDBJ whole genome shotgun (WGS) entry which is preliminary data.</text>
</comment>
<evidence type="ECO:0000256" key="13">
    <source>
        <dbReference type="PIRSR" id="PIRSR006250-1"/>
    </source>
</evidence>
<evidence type="ECO:0000256" key="10">
    <source>
        <dbReference type="ARBA" id="ARBA00047445"/>
    </source>
</evidence>
<reference evidence="16 17" key="1">
    <citation type="submission" date="2019-08" db="EMBL/GenBank/DDBJ databases">
        <title>Bradymonadales sp. TMQ4.</title>
        <authorList>
            <person name="Liang Q."/>
        </authorList>
    </citation>
    <scope>NUCLEOTIDE SEQUENCE [LARGE SCALE GENOMIC DNA]</scope>
    <source>
        <strain evidence="16 17">TMQ4</strain>
    </source>
</reference>
<dbReference type="InterPro" id="IPR002638">
    <property type="entry name" value="Quinolinate_PRibosylTrfase_C"/>
</dbReference>
<dbReference type="GO" id="GO:0009435">
    <property type="term" value="P:NAD+ biosynthetic process"/>
    <property type="evidence" value="ECO:0007669"/>
    <property type="project" value="UniProtKB-UniPathway"/>
</dbReference>
<proteinExistence type="inferred from homology"/>
<name>A0A5C6X465_9DELT</name>
<feature type="binding site" evidence="13">
    <location>
        <position position="166"/>
    </location>
    <ligand>
        <name>substrate</name>
    </ligand>
</feature>
<sequence>MHLYISPRIEQLIDLAIDEDEIGFDVTSQAFFAGEWGRAELVAKQDFVLAGAPVVRAVFARVDPAIEVAFEREDGAAFQHGEVVARLQGPTVSLLRGERIALNFMQRMSGVATLTASFVAALGDSQTRVVDTRKTLPGWRALDKYAVLCGGGANHRYNLASGVMIKDNHIAAAGSVAEAVRRVRLQAPHSVRVEVEIDAVERVSEALESGAEIIMLDNMSRAQMIEAVAIIRQHERGAHVVIEGSGNMTRERLKDLGDVGLDIISVGALTHSASAVDVSMKLRESSGSKG</sequence>
<dbReference type="PANTHER" id="PTHR32179:SF3">
    <property type="entry name" value="NICOTINATE-NUCLEOTIDE PYROPHOSPHORYLASE [CARBOXYLATING]"/>
    <property type="match status" value="1"/>
</dbReference>
<dbReference type="Gene3D" id="3.90.1170.20">
    <property type="entry name" value="Quinolinate phosphoribosyl transferase, N-terminal domain"/>
    <property type="match status" value="1"/>
</dbReference>
<evidence type="ECO:0000256" key="1">
    <source>
        <dbReference type="ARBA" id="ARBA00003237"/>
    </source>
</evidence>
<gene>
    <name evidence="16" type="primary">nadC</name>
    <name evidence="16" type="ORF">FRC98_14650</name>
</gene>
<comment type="catalytic activity">
    <reaction evidence="10">
        <text>nicotinate beta-D-ribonucleotide + CO2 + diphosphate = quinolinate + 5-phospho-alpha-D-ribose 1-diphosphate + 2 H(+)</text>
        <dbReference type="Rhea" id="RHEA:12733"/>
        <dbReference type="ChEBI" id="CHEBI:15378"/>
        <dbReference type="ChEBI" id="CHEBI:16526"/>
        <dbReference type="ChEBI" id="CHEBI:29959"/>
        <dbReference type="ChEBI" id="CHEBI:33019"/>
        <dbReference type="ChEBI" id="CHEBI:57502"/>
        <dbReference type="ChEBI" id="CHEBI:58017"/>
        <dbReference type="EC" id="2.4.2.19"/>
    </reaction>
</comment>
<comment type="function">
    <text evidence="1">Involved in the catabolism of quinolinic acid (QA).</text>
</comment>
<evidence type="ECO:0000256" key="4">
    <source>
        <dbReference type="ARBA" id="ARBA00011218"/>
    </source>
</evidence>
<feature type="domain" description="Quinolinate phosphoribosyl transferase C-terminal" evidence="14">
    <location>
        <begin position="111"/>
        <end position="281"/>
    </location>
</feature>
<dbReference type="OrthoDB" id="9782546at2"/>
<dbReference type="InterPro" id="IPR013785">
    <property type="entry name" value="Aldolase_TIM"/>
</dbReference>
<feature type="domain" description="Quinolinate phosphoribosyl transferase N-terminal" evidence="15">
    <location>
        <begin position="25"/>
        <end position="109"/>
    </location>
</feature>
<dbReference type="GO" id="GO:0004514">
    <property type="term" value="F:nicotinate-nucleotide diphosphorylase (carboxylating) activity"/>
    <property type="evidence" value="ECO:0007669"/>
    <property type="project" value="UniProtKB-EC"/>
</dbReference>
<dbReference type="Pfam" id="PF02749">
    <property type="entry name" value="QRPTase_N"/>
    <property type="match status" value="1"/>
</dbReference>
<evidence type="ECO:0000256" key="6">
    <source>
        <dbReference type="ARBA" id="ARBA00022642"/>
    </source>
</evidence>
<evidence type="ECO:0000256" key="7">
    <source>
        <dbReference type="ARBA" id="ARBA00022676"/>
    </source>
</evidence>
<comment type="subunit">
    <text evidence="4">Hexamer formed by 3 homodimers.</text>
</comment>
<feature type="binding site" evidence="13">
    <location>
        <begin position="245"/>
        <end position="247"/>
    </location>
    <ligand>
        <name>substrate</name>
    </ligand>
</feature>
<dbReference type="FunFam" id="3.90.1170.20:FF:000001">
    <property type="entry name" value="Nicotinate-nucleotide diphosphorylase (Carboxylating)"/>
    <property type="match status" value="1"/>
</dbReference>
<dbReference type="CDD" id="cd01572">
    <property type="entry name" value="QPRTase"/>
    <property type="match status" value="1"/>
</dbReference>
<evidence type="ECO:0000256" key="3">
    <source>
        <dbReference type="ARBA" id="ARBA00009400"/>
    </source>
</evidence>
<dbReference type="PANTHER" id="PTHR32179">
    <property type="entry name" value="NICOTINATE-NUCLEOTIDE PYROPHOSPHORYLASE [CARBOXYLATING]"/>
    <property type="match status" value="1"/>
</dbReference>
<evidence type="ECO:0000256" key="11">
    <source>
        <dbReference type="ARBA" id="ARBA00069173"/>
    </source>
</evidence>
<evidence type="ECO:0000256" key="2">
    <source>
        <dbReference type="ARBA" id="ARBA00004893"/>
    </source>
</evidence>
<dbReference type="GO" id="GO:0005737">
    <property type="term" value="C:cytoplasm"/>
    <property type="evidence" value="ECO:0007669"/>
    <property type="project" value="TreeGrafter"/>
</dbReference>
<dbReference type="UniPathway" id="UPA00253">
    <property type="reaction ID" value="UER00331"/>
</dbReference>
<dbReference type="RefSeq" id="WP_146982185.1">
    <property type="nucleotide sequence ID" value="NZ_VOSM01000007.1"/>
</dbReference>
<feature type="binding site" evidence="13">
    <location>
        <position position="99"/>
    </location>
    <ligand>
        <name>substrate</name>
    </ligand>
</feature>
<dbReference type="FunFam" id="3.20.20.70:FF:000030">
    <property type="entry name" value="Nicotinate-nucleotide pyrophosphorylase, carboxylating"/>
    <property type="match status" value="1"/>
</dbReference>
<feature type="binding site" evidence="13">
    <location>
        <position position="156"/>
    </location>
    <ligand>
        <name>substrate</name>
    </ligand>
</feature>
<dbReference type="InterPro" id="IPR037128">
    <property type="entry name" value="Quinolinate_PRibosylTase_N_sf"/>
</dbReference>
<evidence type="ECO:0000313" key="17">
    <source>
        <dbReference type="Proteomes" id="UP000321412"/>
    </source>
</evidence>
<organism evidence="16 17">
    <name type="scientific">Lujinxingia vulgaris</name>
    <dbReference type="NCBI Taxonomy" id="2600176"/>
    <lineage>
        <taxon>Bacteria</taxon>
        <taxon>Deltaproteobacteria</taxon>
        <taxon>Bradymonadales</taxon>
        <taxon>Lujinxingiaceae</taxon>
        <taxon>Lujinxingia</taxon>
    </lineage>
</organism>
<feature type="binding site" evidence="13">
    <location>
        <begin position="132"/>
        <end position="134"/>
    </location>
    <ligand>
        <name>substrate</name>
    </ligand>
</feature>
<feature type="binding site" evidence="13">
    <location>
        <position position="217"/>
    </location>
    <ligand>
        <name>substrate</name>
    </ligand>
</feature>
<evidence type="ECO:0000256" key="8">
    <source>
        <dbReference type="ARBA" id="ARBA00022679"/>
    </source>
</evidence>
<dbReference type="EMBL" id="VOSM01000007">
    <property type="protein sequence ID" value="TXD35907.1"/>
    <property type="molecule type" value="Genomic_DNA"/>
</dbReference>
<dbReference type="InterPro" id="IPR036068">
    <property type="entry name" value="Nicotinate_pribotase-like_C"/>
</dbReference>
<accession>A0A5C6X465</accession>
<keyword evidence="7 12" id="KW-0328">Glycosyltransferase</keyword>
<dbReference type="EC" id="2.4.2.19" evidence="5"/>